<dbReference type="KEGG" id="lact:D7I46_03680"/>
<comment type="subcellular location">
    <subcellularLocation>
        <location evidence="1">Cytoplasm</location>
    </subcellularLocation>
</comment>
<keyword evidence="4" id="KW-0132">Cell division</keyword>
<keyword evidence="6" id="KW-0131">Cell cycle</keyword>
<evidence type="ECO:0000256" key="3">
    <source>
        <dbReference type="ARBA" id="ARBA00022490"/>
    </source>
</evidence>
<evidence type="ECO:0000256" key="1">
    <source>
        <dbReference type="ARBA" id="ARBA00004496"/>
    </source>
</evidence>
<dbReference type="PANTHER" id="PTHR35794">
    <property type="entry name" value="CELL DIVISION PROTEIN DIVIVA"/>
    <property type="match status" value="1"/>
</dbReference>
<dbReference type="EMBL" id="CP032627">
    <property type="protein sequence ID" value="AYG00265.1"/>
    <property type="molecule type" value="Genomic_DNA"/>
</dbReference>
<dbReference type="InterPro" id="IPR019933">
    <property type="entry name" value="DivIVA_domain"/>
</dbReference>
<keyword evidence="8" id="KW-1185">Reference proteome</keyword>
<evidence type="ECO:0000256" key="6">
    <source>
        <dbReference type="ARBA" id="ARBA00023306"/>
    </source>
</evidence>
<evidence type="ECO:0000256" key="2">
    <source>
        <dbReference type="ARBA" id="ARBA00009008"/>
    </source>
</evidence>
<dbReference type="PANTHER" id="PTHR35794:SF2">
    <property type="entry name" value="CELL DIVISION PROTEIN DIVIVA"/>
    <property type="match status" value="1"/>
</dbReference>
<keyword evidence="3" id="KW-0963">Cytoplasm</keyword>
<name>A0A387B8W8_9LACT</name>
<evidence type="ECO:0000256" key="4">
    <source>
        <dbReference type="ARBA" id="ARBA00022618"/>
    </source>
</evidence>
<accession>A0A387B8W8</accession>
<dbReference type="GO" id="GO:0005737">
    <property type="term" value="C:cytoplasm"/>
    <property type="evidence" value="ECO:0007669"/>
    <property type="project" value="UniProtKB-SubCell"/>
</dbReference>
<dbReference type="GO" id="GO:0051301">
    <property type="term" value="P:cell division"/>
    <property type="evidence" value="ECO:0007669"/>
    <property type="project" value="UniProtKB-KW"/>
</dbReference>
<comment type="similarity">
    <text evidence="2">Belongs to the DivIVA family.</text>
</comment>
<dbReference type="NCBIfam" id="TIGR03544">
    <property type="entry name" value="DivI1A_domain"/>
    <property type="match status" value="1"/>
</dbReference>
<gene>
    <name evidence="7" type="ORF">D7I46_03680</name>
</gene>
<evidence type="ECO:0000313" key="8">
    <source>
        <dbReference type="Proteomes" id="UP000269374"/>
    </source>
</evidence>
<protein>
    <submittedName>
        <fullName evidence="7">DivIVA domain-containing protein</fullName>
    </submittedName>
</protein>
<dbReference type="Proteomes" id="UP000269374">
    <property type="component" value="Chromosome"/>
</dbReference>
<reference evidence="7 8" key="1">
    <citation type="submission" date="2018-09" db="EMBL/GenBank/DDBJ databases">
        <title>Genome sequencing of strain 1JSPR-7.</title>
        <authorList>
            <person name="Heo J."/>
            <person name="Kim S.-J."/>
            <person name="Kwon S.-W."/>
        </authorList>
    </citation>
    <scope>NUCLEOTIDE SEQUENCE [LARGE SCALE GENOMIC DNA]</scope>
    <source>
        <strain evidence="7 8">1JSPR-7</strain>
    </source>
</reference>
<dbReference type="AlphaFoldDB" id="A0A387B8W8"/>
<dbReference type="InterPro" id="IPR007793">
    <property type="entry name" value="DivIVA_fam"/>
</dbReference>
<sequence>MKKIDEYEYPNKKHFIKSALGYNRGEVDLFLRQLAENPLPSEQIKNKSFSSSAMGYDKQDVKFYLQELAAYRYNIEHADEQESKRLESLAKVDLAHPNFKVAFRGYNTTEIDEFLRQIHTPEEIYEAHFTKRFQGYNTYQVDFYLDAWIQKLKGNL</sequence>
<dbReference type="Gene3D" id="6.10.250.660">
    <property type="match status" value="2"/>
</dbReference>
<proteinExistence type="inferred from homology"/>
<evidence type="ECO:0000256" key="5">
    <source>
        <dbReference type="ARBA" id="ARBA00023054"/>
    </source>
</evidence>
<dbReference type="OrthoDB" id="5198800at2"/>
<dbReference type="RefSeq" id="WP_120771653.1">
    <property type="nucleotide sequence ID" value="NZ_CP032627.1"/>
</dbReference>
<keyword evidence="5" id="KW-0175">Coiled coil</keyword>
<evidence type="ECO:0000313" key="7">
    <source>
        <dbReference type="EMBL" id="AYG00265.1"/>
    </source>
</evidence>
<organism evidence="7 8">
    <name type="scientific">Lactococcus allomyrinae</name>
    <dbReference type="NCBI Taxonomy" id="2419773"/>
    <lineage>
        <taxon>Bacteria</taxon>
        <taxon>Bacillati</taxon>
        <taxon>Bacillota</taxon>
        <taxon>Bacilli</taxon>
        <taxon>Lactobacillales</taxon>
        <taxon>Streptococcaceae</taxon>
        <taxon>Lactococcus</taxon>
    </lineage>
</organism>